<dbReference type="InterPro" id="IPR000652">
    <property type="entry name" value="Triosephosphate_isomerase"/>
</dbReference>
<sequence length="236" mass="25222">MEKKRKVRTPFFVVNPKSYLYGQESLALAKYADELAGQYDIDVFFTGQLVDLALVRKETKRLIVTAQHMDGLLPGRGMGHVLPDALVNAGIQAVFLNHAECPLTLSQLAKAMARGDELGILTIVCADTVEEAMAIAKLHPDIMVCEPTSLIGTGQVSDEKFMKDTNEAVKALSPDTLVLQAAGISTAKDVYRAIVLGADGTGATSGIVAAKDPFAALAEMMEAMGKAKEDIGRKTI</sequence>
<evidence type="ECO:0000256" key="1">
    <source>
        <dbReference type="ARBA" id="ARBA00023235"/>
    </source>
</evidence>
<keyword evidence="1 2" id="KW-0413">Isomerase</keyword>
<name>A0ABY5VEW7_9FIRM</name>
<keyword evidence="3" id="KW-1185">Reference proteome</keyword>
<dbReference type="EMBL" id="CP102290">
    <property type="protein sequence ID" value="UWP58811.1"/>
    <property type="molecule type" value="Genomic_DNA"/>
</dbReference>
<dbReference type="InterPro" id="IPR013785">
    <property type="entry name" value="Aldolase_TIM"/>
</dbReference>
<dbReference type="GO" id="GO:0004807">
    <property type="term" value="F:triose-phosphate isomerase activity"/>
    <property type="evidence" value="ECO:0007669"/>
    <property type="project" value="UniProtKB-EC"/>
</dbReference>
<dbReference type="RefSeq" id="WP_028527436.1">
    <property type="nucleotide sequence ID" value="NZ_CABLBR010000001.1"/>
</dbReference>
<organism evidence="2 3">
    <name type="scientific">Ruminococcus gauvreauii</name>
    <dbReference type="NCBI Taxonomy" id="438033"/>
    <lineage>
        <taxon>Bacteria</taxon>
        <taxon>Bacillati</taxon>
        <taxon>Bacillota</taxon>
        <taxon>Clostridia</taxon>
        <taxon>Eubacteriales</taxon>
        <taxon>Oscillospiraceae</taxon>
        <taxon>Ruminococcus</taxon>
    </lineage>
</organism>
<dbReference type="PROSITE" id="PS51440">
    <property type="entry name" value="TIM_2"/>
    <property type="match status" value="1"/>
</dbReference>
<dbReference type="Gene3D" id="3.20.20.70">
    <property type="entry name" value="Aldolase class I"/>
    <property type="match status" value="1"/>
</dbReference>
<dbReference type="NCBIfam" id="NF003302">
    <property type="entry name" value="PRK04302.1"/>
    <property type="match status" value="1"/>
</dbReference>
<accession>A0ABY5VEW7</accession>
<protein>
    <submittedName>
        <fullName evidence="2">Triose-phosphate isomerase</fullName>
        <ecNumber evidence="2">5.3.1.1</ecNumber>
    </submittedName>
</protein>
<evidence type="ECO:0000313" key="2">
    <source>
        <dbReference type="EMBL" id="UWP58811.1"/>
    </source>
</evidence>
<dbReference type="InterPro" id="IPR035990">
    <property type="entry name" value="TIM_sf"/>
</dbReference>
<dbReference type="Pfam" id="PF00121">
    <property type="entry name" value="TIM"/>
    <property type="match status" value="1"/>
</dbReference>
<dbReference type="Proteomes" id="UP001060164">
    <property type="component" value="Chromosome"/>
</dbReference>
<reference evidence="2" key="1">
    <citation type="journal article" date="2022" name="Cell">
        <title>Design, construction, and in vivo augmentation of a complex gut microbiome.</title>
        <authorList>
            <person name="Cheng A.G."/>
            <person name="Ho P.Y."/>
            <person name="Aranda-Diaz A."/>
            <person name="Jain S."/>
            <person name="Yu F.B."/>
            <person name="Meng X."/>
            <person name="Wang M."/>
            <person name="Iakiviak M."/>
            <person name="Nagashima K."/>
            <person name="Zhao A."/>
            <person name="Murugkar P."/>
            <person name="Patil A."/>
            <person name="Atabakhsh K."/>
            <person name="Weakley A."/>
            <person name="Yan J."/>
            <person name="Brumbaugh A.R."/>
            <person name="Higginbottom S."/>
            <person name="Dimas A."/>
            <person name="Shiver A.L."/>
            <person name="Deutschbauer A."/>
            <person name="Neff N."/>
            <person name="Sonnenburg J.L."/>
            <person name="Huang K.C."/>
            <person name="Fischbach M.A."/>
        </authorList>
    </citation>
    <scope>NUCLEOTIDE SEQUENCE</scope>
    <source>
        <strain evidence="2">DSM 19829</strain>
    </source>
</reference>
<dbReference type="EC" id="5.3.1.1" evidence="2"/>
<dbReference type="SUPFAM" id="SSF51351">
    <property type="entry name" value="Triosephosphate isomerase (TIM)"/>
    <property type="match status" value="1"/>
</dbReference>
<proteinExistence type="predicted"/>
<evidence type="ECO:0000313" key="3">
    <source>
        <dbReference type="Proteomes" id="UP001060164"/>
    </source>
</evidence>
<gene>
    <name evidence="2" type="ORF">NQ502_15760</name>
</gene>